<evidence type="ECO:0000313" key="2">
    <source>
        <dbReference type="Proteomes" id="UP000624404"/>
    </source>
</evidence>
<protein>
    <submittedName>
        <fullName evidence="1">3bddf667-08fd-4d35-a5c1-21dc64e001ad</fullName>
    </submittedName>
</protein>
<name>A0A8H2VL46_9HELO</name>
<proteinExistence type="predicted"/>
<evidence type="ECO:0000313" key="1">
    <source>
        <dbReference type="EMBL" id="CAD6439725.1"/>
    </source>
</evidence>
<accession>A0A8H2VL46</accession>
<dbReference type="EMBL" id="CAJHIA010000002">
    <property type="protein sequence ID" value="CAD6439725.1"/>
    <property type="molecule type" value="Genomic_DNA"/>
</dbReference>
<organism evidence="1 2">
    <name type="scientific">Sclerotinia trifoliorum</name>
    <dbReference type="NCBI Taxonomy" id="28548"/>
    <lineage>
        <taxon>Eukaryota</taxon>
        <taxon>Fungi</taxon>
        <taxon>Dikarya</taxon>
        <taxon>Ascomycota</taxon>
        <taxon>Pezizomycotina</taxon>
        <taxon>Leotiomycetes</taxon>
        <taxon>Helotiales</taxon>
        <taxon>Sclerotiniaceae</taxon>
        <taxon>Sclerotinia</taxon>
    </lineage>
</organism>
<dbReference type="Proteomes" id="UP000624404">
    <property type="component" value="Unassembled WGS sequence"/>
</dbReference>
<comment type="caution">
    <text evidence="1">The sequence shown here is derived from an EMBL/GenBank/DDBJ whole genome shotgun (WGS) entry which is preliminary data.</text>
</comment>
<reference evidence="1" key="1">
    <citation type="submission" date="2020-10" db="EMBL/GenBank/DDBJ databases">
        <authorList>
            <person name="Kusch S."/>
        </authorList>
    </citation>
    <scope>NUCLEOTIDE SEQUENCE</scope>
    <source>
        <strain evidence="1">SwB9</strain>
    </source>
</reference>
<dbReference type="OrthoDB" id="3548001at2759"/>
<dbReference type="AlphaFoldDB" id="A0A8H2VL46"/>
<gene>
    <name evidence="1" type="ORF">SCLTRI_LOCUS367</name>
</gene>
<keyword evidence="2" id="KW-1185">Reference proteome</keyword>
<sequence>MERSVFLAPKCAAFSGYLALSPKLWILTIQYLYNRNPGSSFLSIPTMMNASRPNIVSSNDKLPITIFDSPALQGYNSGTTRQRRDSLRLAIQCLAVVILLNILLHKAVQFSSAKIQRAHYCSHGNGTLAPSRFENEDKKYPTALGSESDNVEDRHLSGWLLAAVLKPERHQYPSNPIM</sequence>